<feature type="transmembrane region" description="Helical" evidence="5">
    <location>
        <begin position="16"/>
        <end position="36"/>
    </location>
</feature>
<evidence type="ECO:0000256" key="2">
    <source>
        <dbReference type="ARBA" id="ARBA00022692"/>
    </source>
</evidence>
<feature type="transmembrane region" description="Helical" evidence="5">
    <location>
        <begin position="170"/>
        <end position="188"/>
    </location>
</feature>
<feature type="transmembrane region" description="Helical" evidence="5">
    <location>
        <begin position="252"/>
        <end position="276"/>
    </location>
</feature>
<feature type="transmembrane region" description="Helical" evidence="5">
    <location>
        <begin position="375"/>
        <end position="395"/>
    </location>
</feature>
<feature type="transmembrane region" description="Helical" evidence="5">
    <location>
        <begin position="113"/>
        <end position="134"/>
    </location>
</feature>
<feature type="transmembrane region" description="Helical" evidence="5">
    <location>
        <begin position="310"/>
        <end position="327"/>
    </location>
</feature>
<organism evidence="7 8">
    <name type="scientific">Rhodococcus jostii</name>
    <dbReference type="NCBI Taxonomy" id="132919"/>
    <lineage>
        <taxon>Bacteria</taxon>
        <taxon>Bacillati</taxon>
        <taxon>Actinomycetota</taxon>
        <taxon>Actinomycetes</taxon>
        <taxon>Mycobacteriales</taxon>
        <taxon>Nocardiaceae</taxon>
        <taxon>Rhodococcus</taxon>
    </lineage>
</organism>
<evidence type="ECO:0000256" key="1">
    <source>
        <dbReference type="ARBA" id="ARBA00004651"/>
    </source>
</evidence>
<dbReference type="CDD" id="cd17324">
    <property type="entry name" value="MFS_NepI_like"/>
    <property type="match status" value="1"/>
</dbReference>
<accession>A0ABU4CET1</accession>
<comment type="subcellular location">
    <subcellularLocation>
        <location evidence="1">Cell membrane</location>
        <topology evidence="1">Multi-pass membrane protein</topology>
    </subcellularLocation>
</comment>
<dbReference type="EMBL" id="JAWLKA010000007">
    <property type="protein sequence ID" value="MDV6281768.1"/>
    <property type="molecule type" value="Genomic_DNA"/>
</dbReference>
<dbReference type="PANTHER" id="PTHR42910:SF1">
    <property type="entry name" value="MAJOR FACILITATOR SUPERFAMILY (MFS) PROFILE DOMAIN-CONTAINING PROTEIN"/>
    <property type="match status" value="1"/>
</dbReference>
<evidence type="ECO:0000259" key="6">
    <source>
        <dbReference type="PROSITE" id="PS50850"/>
    </source>
</evidence>
<dbReference type="Pfam" id="PF07690">
    <property type="entry name" value="MFS_1"/>
    <property type="match status" value="1"/>
</dbReference>
<evidence type="ECO:0000256" key="4">
    <source>
        <dbReference type="ARBA" id="ARBA00023136"/>
    </source>
</evidence>
<keyword evidence="8" id="KW-1185">Reference proteome</keyword>
<dbReference type="Gene3D" id="1.20.1250.20">
    <property type="entry name" value="MFS general substrate transporter like domains"/>
    <property type="match status" value="1"/>
</dbReference>
<name>A0ABU4CET1_RHOJO</name>
<feature type="domain" description="Major facilitator superfamily (MFS) profile" evidence="6">
    <location>
        <begin position="18"/>
        <end position="399"/>
    </location>
</feature>
<feature type="transmembrane region" description="Helical" evidence="5">
    <location>
        <begin position="222"/>
        <end position="240"/>
    </location>
</feature>
<keyword evidence="3 5" id="KW-1133">Transmembrane helix</keyword>
<feature type="transmembrane region" description="Helical" evidence="5">
    <location>
        <begin position="146"/>
        <end position="164"/>
    </location>
</feature>
<keyword evidence="4 5" id="KW-0472">Membrane</keyword>
<reference evidence="7 8" key="1">
    <citation type="submission" date="2023-10" db="EMBL/GenBank/DDBJ databases">
        <title>Development of a sustainable strategy for remediation of hydrocarbon-contaminated territories based on the waste exchange concept.</title>
        <authorList>
            <person name="Krivoruchko A."/>
        </authorList>
    </citation>
    <scope>NUCLEOTIDE SEQUENCE [LARGE SCALE GENOMIC DNA]</scope>
    <source>
        <strain evidence="7 8">IEGM 60</strain>
    </source>
</reference>
<dbReference type="InterPro" id="IPR036259">
    <property type="entry name" value="MFS_trans_sf"/>
</dbReference>
<dbReference type="PANTHER" id="PTHR42910">
    <property type="entry name" value="TRANSPORTER SCO4007-RELATED"/>
    <property type="match status" value="1"/>
</dbReference>
<dbReference type="SUPFAM" id="SSF103473">
    <property type="entry name" value="MFS general substrate transporter"/>
    <property type="match status" value="1"/>
</dbReference>
<feature type="transmembrane region" description="Helical" evidence="5">
    <location>
        <begin position="348"/>
        <end position="369"/>
    </location>
</feature>
<evidence type="ECO:0000313" key="8">
    <source>
        <dbReference type="Proteomes" id="UP001185737"/>
    </source>
</evidence>
<evidence type="ECO:0000256" key="5">
    <source>
        <dbReference type="SAM" id="Phobius"/>
    </source>
</evidence>
<sequence>MKAVARSTPSQQGRTWGLALSVLAVSASTAVSVIYIPQALLTAMATSFGAPAIATASVATAVQIGYACGIFLFVPLADRVHPRRQVSVQSLALAATLMCCAAMPSIIGLAASFFAAGLVANIAQVLIPAVSTLAPEGKAATATGTMVGALLLGVFGGRIVSSVLSDSIGWRFVVLLFAGMVLATVPFTRRALDVAWMPSAPSAKYRALLSDTLRLATRSPELIESAVLQFLVFAVFNMFWTVSVLHLTAEPYGWSILQVGMFGFVGLSAALVTPLFGPAIERFGPVPVIGVALVVLLCACISAFFDAYVLVGLALTMFVVTLVNQAVQTSNQSRVLAANENSAARANTLFMVGVFMGGSVGAVIAPVAYELGGMTPVAASASLLVTVGIGAWGVVRARQNRRGQSHRESVCLVQ</sequence>
<feature type="transmembrane region" description="Helical" evidence="5">
    <location>
        <begin position="48"/>
        <end position="74"/>
    </location>
</feature>
<dbReference type="InterPro" id="IPR011701">
    <property type="entry name" value="MFS"/>
</dbReference>
<dbReference type="RefSeq" id="WP_317568726.1">
    <property type="nucleotide sequence ID" value="NZ_JAWLKA010000007.1"/>
</dbReference>
<dbReference type="PROSITE" id="PS50850">
    <property type="entry name" value="MFS"/>
    <property type="match status" value="1"/>
</dbReference>
<dbReference type="InterPro" id="IPR020846">
    <property type="entry name" value="MFS_dom"/>
</dbReference>
<protein>
    <submittedName>
        <fullName evidence="7">MFS transporter</fullName>
    </submittedName>
</protein>
<proteinExistence type="predicted"/>
<keyword evidence="2 5" id="KW-0812">Transmembrane</keyword>
<feature type="transmembrane region" description="Helical" evidence="5">
    <location>
        <begin position="283"/>
        <end position="304"/>
    </location>
</feature>
<feature type="transmembrane region" description="Helical" evidence="5">
    <location>
        <begin position="86"/>
        <end position="107"/>
    </location>
</feature>
<gene>
    <name evidence="7" type="ORF">R3Q59_14750</name>
</gene>
<dbReference type="Proteomes" id="UP001185737">
    <property type="component" value="Unassembled WGS sequence"/>
</dbReference>
<evidence type="ECO:0000313" key="7">
    <source>
        <dbReference type="EMBL" id="MDV6281768.1"/>
    </source>
</evidence>
<evidence type="ECO:0000256" key="3">
    <source>
        <dbReference type="ARBA" id="ARBA00022989"/>
    </source>
</evidence>
<comment type="caution">
    <text evidence="7">The sequence shown here is derived from an EMBL/GenBank/DDBJ whole genome shotgun (WGS) entry which is preliminary data.</text>
</comment>